<organism evidence="1 2">
    <name type="scientific">Oidiodendron maius (strain Zn)</name>
    <dbReference type="NCBI Taxonomy" id="913774"/>
    <lineage>
        <taxon>Eukaryota</taxon>
        <taxon>Fungi</taxon>
        <taxon>Dikarya</taxon>
        <taxon>Ascomycota</taxon>
        <taxon>Pezizomycotina</taxon>
        <taxon>Leotiomycetes</taxon>
        <taxon>Leotiomycetes incertae sedis</taxon>
        <taxon>Myxotrichaceae</taxon>
        <taxon>Oidiodendron</taxon>
    </lineage>
</organism>
<protein>
    <submittedName>
        <fullName evidence="1">Uncharacterized protein</fullName>
    </submittedName>
</protein>
<proteinExistence type="predicted"/>
<reference evidence="1 2" key="1">
    <citation type="submission" date="2014-04" db="EMBL/GenBank/DDBJ databases">
        <authorList>
            <consortium name="DOE Joint Genome Institute"/>
            <person name="Kuo A."/>
            <person name="Martino E."/>
            <person name="Perotto S."/>
            <person name="Kohler A."/>
            <person name="Nagy L.G."/>
            <person name="Floudas D."/>
            <person name="Copeland A."/>
            <person name="Barry K.W."/>
            <person name="Cichocki N."/>
            <person name="Veneault-Fourrey C."/>
            <person name="LaButti K."/>
            <person name="Lindquist E.A."/>
            <person name="Lipzen A."/>
            <person name="Lundell T."/>
            <person name="Morin E."/>
            <person name="Murat C."/>
            <person name="Sun H."/>
            <person name="Tunlid A."/>
            <person name="Henrissat B."/>
            <person name="Grigoriev I.V."/>
            <person name="Hibbett D.S."/>
            <person name="Martin F."/>
            <person name="Nordberg H.P."/>
            <person name="Cantor M.N."/>
            <person name="Hua S.X."/>
        </authorList>
    </citation>
    <scope>NUCLEOTIDE SEQUENCE [LARGE SCALE GENOMIC DNA]</scope>
    <source>
        <strain evidence="1 2">Zn</strain>
    </source>
</reference>
<dbReference type="Proteomes" id="UP000054321">
    <property type="component" value="Unassembled WGS sequence"/>
</dbReference>
<dbReference type="HOGENOM" id="CLU_2306883_0_0_1"/>
<evidence type="ECO:0000313" key="1">
    <source>
        <dbReference type="EMBL" id="KIN01867.1"/>
    </source>
</evidence>
<dbReference type="EMBL" id="KN832875">
    <property type="protein sequence ID" value="KIN01867.1"/>
    <property type="molecule type" value="Genomic_DNA"/>
</dbReference>
<dbReference type="AlphaFoldDB" id="A0A0C3HHP3"/>
<name>A0A0C3HHP3_OIDMZ</name>
<accession>A0A0C3HHP3</accession>
<gene>
    <name evidence="1" type="ORF">OIDMADRAFT_28004</name>
</gene>
<evidence type="ECO:0000313" key="2">
    <source>
        <dbReference type="Proteomes" id="UP000054321"/>
    </source>
</evidence>
<reference evidence="2" key="2">
    <citation type="submission" date="2015-01" db="EMBL/GenBank/DDBJ databases">
        <title>Evolutionary Origins and Diversification of the Mycorrhizal Mutualists.</title>
        <authorList>
            <consortium name="DOE Joint Genome Institute"/>
            <consortium name="Mycorrhizal Genomics Consortium"/>
            <person name="Kohler A."/>
            <person name="Kuo A."/>
            <person name="Nagy L.G."/>
            <person name="Floudas D."/>
            <person name="Copeland A."/>
            <person name="Barry K.W."/>
            <person name="Cichocki N."/>
            <person name="Veneault-Fourrey C."/>
            <person name="LaButti K."/>
            <person name="Lindquist E.A."/>
            <person name="Lipzen A."/>
            <person name="Lundell T."/>
            <person name="Morin E."/>
            <person name="Murat C."/>
            <person name="Riley R."/>
            <person name="Ohm R."/>
            <person name="Sun H."/>
            <person name="Tunlid A."/>
            <person name="Henrissat B."/>
            <person name="Grigoriev I.V."/>
            <person name="Hibbett D.S."/>
            <person name="Martin F."/>
        </authorList>
    </citation>
    <scope>NUCLEOTIDE SEQUENCE [LARGE SCALE GENOMIC DNA]</scope>
    <source>
        <strain evidence="2">Zn</strain>
    </source>
</reference>
<keyword evidence="2" id="KW-1185">Reference proteome</keyword>
<dbReference type="InParanoid" id="A0A0C3HHP3"/>
<sequence length="100" mass="10807">MACKKLFYRTSPDGDVTSGLKKMAGKKIKAFASTWKLGCGSTGFASSTAAASVSAVVEWRGVPLVFVIFDGNSKVSFNVDFWDAVIGKPKYDADRGWFRA</sequence>